<feature type="signal peptide" evidence="1">
    <location>
        <begin position="1"/>
        <end position="20"/>
    </location>
</feature>
<proteinExistence type="predicted"/>
<feature type="chain" id="PRO_5045920288" evidence="1">
    <location>
        <begin position="21"/>
        <end position="94"/>
    </location>
</feature>
<dbReference type="Proteomes" id="UP001262754">
    <property type="component" value="Unassembled WGS sequence"/>
</dbReference>
<keyword evidence="1" id="KW-0732">Signal</keyword>
<sequence length="94" mass="10409">MVKLSAWKSLCLGAAVTALANAPVFAPQAQALPPWCVQWAWMNCDPLYDRGTPEWQECYAFFYQDCLSQTLSKTPAGLTKTNCLGPRRAQLKAV</sequence>
<reference evidence="2 3" key="1">
    <citation type="submission" date="2023-07" db="EMBL/GenBank/DDBJ databases">
        <title>Sorghum-associated microbial communities from plants grown in Nebraska, USA.</title>
        <authorList>
            <person name="Schachtman D."/>
        </authorList>
    </citation>
    <scope>NUCLEOTIDE SEQUENCE [LARGE SCALE GENOMIC DNA]</scope>
    <source>
        <strain evidence="2 3">DS2154</strain>
    </source>
</reference>
<accession>A0ABU1N6W6</accession>
<keyword evidence="3" id="KW-1185">Reference proteome</keyword>
<dbReference type="EMBL" id="JAVDRL010000018">
    <property type="protein sequence ID" value="MDR6534022.1"/>
    <property type="molecule type" value="Genomic_DNA"/>
</dbReference>
<evidence type="ECO:0000313" key="3">
    <source>
        <dbReference type="Proteomes" id="UP001262754"/>
    </source>
</evidence>
<evidence type="ECO:0000256" key="1">
    <source>
        <dbReference type="SAM" id="SignalP"/>
    </source>
</evidence>
<evidence type="ECO:0000313" key="2">
    <source>
        <dbReference type="EMBL" id="MDR6534022.1"/>
    </source>
</evidence>
<organism evidence="2 3">
    <name type="scientific">Caulobacter rhizosphaerae</name>
    <dbReference type="NCBI Taxonomy" id="2010972"/>
    <lineage>
        <taxon>Bacteria</taxon>
        <taxon>Pseudomonadati</taxon>
        <taxon>Pseudomonadota</taxon>
        <taxon>Alphaproteobacteria</taxon>
        <taxon>Caulobacterales</taxon>
        <taxon>Caulobacteraceae</taxon>
        <taxon>Caulobacter</taxon>
    </lineage>
</organism>
<protein>
    <submittedName>
        <fullName evidence="2">Uncharacterized protein</fullName>
    </submittedName>
</protein>
<name>A0ABU1N6W6_9CAUL</name>
<gene>
    <name evidence="2" type="ORF">J2800_004792</name>
</gene>
<dbReference type="RefSeq" id="WP_310035165.1">
    <property type="nucleotide sequence ID" value="NZ_JAVDRL010000018.1"/>
</dbReference>
<comment type="caution">
    <text evidence="2">The sequence shown here is derived from an EMBL/GenBank/DDBJ whole genome shotgun (WGS) entry which is preliminary data.</text>
</comment>